<feature type="binding site" evidence="4 6">
    <location>
        <position position="98"/>
    </location>
    <ligand>
        <name>substrate</name>
    </ligand>
</feature>
<dbReference type="eggNOG" id="COG0588">
    <property type="taxonomic scope" value="Bacteria"/>
</dbReference>
<evidence type="ECO:0000256" key="3">
    <source>
        <dbReference type="ARBA" id="ARBA00023235"/>
    </source>
</evidence>
<dbReference type="EC" id="5.4.2.11" evidence="4 8"/>
<dbReference type="GO" id="GO:0006096">
    <property type="term" value="P:glycolytic process"/>
    <property type="evidence" value="ECO:0007669"/>
    <property type="project" value="UniProtKB-UniRule"/>
</dbReference>
<dbReference type="Gene3D" id="3.40.50.1240">
    <property type="entry name" value="Phosphoglycerate mutase-like"/>
    <property type="match status" value="1"/>
</dbReference>
<evidence type="ECO:0000256" key="2">
    <source>
        <dbReference type="ARBA" id="ARBA00023152"/>
    </source>
</evidence>
<name>A0A0R1SKK8_9LACO</name>
<evidence type="ECO:0000256" key="6">
    <source>
        <dbReference type="PIRSR" id="PIRSR613078-2"/>
    </source>
</evidence>
<dbReference type="HAMAP" id="MF_01039">
    <property type="entry name" value="PGAM_GpmA"/>
    <property type="match status" value="1"/>
</dbReference>
<comment type="similarity">
    <text evidence="1 4">Belongs to the phosphoglycerate mutase family. BPG-dependent PGAM subfamily.</text>
</comment>
<feature type="binding site" evidence="4 6">
    <location>
        <begin position="8"/>
        <end position="15"/>
    </location>
    <ligand>
        <name>substrate</name>
    </ligand>
</feature>
<evidence type="ECO:0000313" key="9">
    <source>
        <dbReference type="EMBL" id="KRL66408.1"/>
    </source>
</evidence>
<evidence type="ECO:0000256" key="7">
    <source>
        <dbReference type="PIRSR" id="PIRSR613078-3"/>
    </source>
</evidence>
<feature type="binding site" evidence="4 6">
    <location>
        <position position="60"/>
    </location>
    <ligand>
        <name>substrate</name>
    </ligand>
</feature>
<dbReference type="EMBL" id="AZFA01000014">
    <property type="protein sequence ID" value="KRL66408.1"/>
    <property type="molecule type" value="Genomic_DNA"/>
</dbReference>
<dbReference type="PIRSF" id="PIRSF000709">
    <property type="entry name" value="6PFK_2-Ptase"/>
    <property type="match status" value="1"/>
</dbReference>
<dbReference type="CDD" id="cd07067">
    <property type="entry name" value="HP_PGM_like"/>
    <property type="match status" value="1"/>
</dbReference>
<dbReference type="RefSeq" id="WP_010624872.1">
    <property type="nucleotide sequence ID" value="NZ_AZFA01000014.1"/>
</dbReference>
<proteinExistence type="inferred from homology"/>
<reference evidence="9 10" key="1">
    <citation type="journal article" date="2015" name="Genome Announc.">
        <title>Expanding the biotechnology potential of lactobacilli through comparative genomics of 213 strains and associated genera.</title>
        <authorList>
            <person name="Sun Z."/>
            <person name="Harris H.M."/>
            <person name="McCann A."/>
            <person name="Guo C."/>
            <person name="Argimon S."/>
            <person name="Zhang W."/>
            <person name="Yang X."/>
            <person name="Jeffery I.B."/>
            <person name="Cooney J.C."/>
            <person name="Kagawa T.F."/>
            <person name="Liu W."/>
            <person name="Song Y."/>
            <person name="Salvetti E."/>
            <person name="Wrobel A."/>
            <person name="Rasinkangas P."/>
            <person name="Parkhill J."/>
            <person name="Rea M.C."/>
            <person name="O'Sullivan O."/>
            <person name="Ritari J."/>
            <person name="Douillard F.P."/>
            <person name="Paul Ross R."/>
            <person name="Yang R."/>
            <person name="Briner A.E."/>
            <person name="Felis G.E."/>
            <person name="de Vos W.M."/>
            <person name="Barrangou R."/>
            <person name="Klaenhammer T.R."/>
            <person name="Caufield P.W."/>
            <person name="Cui Y."/>
            <person name="Zhang H."/>
            <person name="O'Toole P.W."/>
        </authorList>
    </citation>
    <scope>NUCLEOTIDE SEQUENCE [LARGE SCALE GENOMIC DNA]</scope>
    <source>
        <strain evidence="9 10">DSM 14857</strain>
    </source>
</reference>
<dbReference type="InterPro" id="IPR013078">
    <property type="entry name" value="His_Pase_superF_clade-1"/>
</dbReference>
<gene>
    <name evidence="4" type="primary">gpmA</name>
    <name evidence="9" type="ORF">FC27_GL000549</name>
</gene>
<dbReference type="OrthoDB" id="9781415at2"/>
<feature type="active site" description="Tele-phosphohistidine intermediate" evidence="4 5">
    <location>
        <position position="9"/>
    </location>
</feature>
<sequence length="226" mass="25832">MVKLILVRHGESIANAENRYTGWNDVSLTQKGIAQTHQTSEKLSAAHVDIKHVWTSVLKRAISSAYIIQDDLNLNYLPITKAWQLNERHYGALRGQNKDATRREFGAEQVQIWRRSFYAYPPRLSEPDPRSGPYRFVDPRAMPYSESLAAVYQRIIPYYVDHIVPELLDGKDQLVVAHGSTIRAMIKYLEDISDEDIDGVEVANGEPLIYQYGQGFKLVKTNRVSK</sequence>
<comment type="pathway">
    <text evidence="4 8">Carbohydrate degradation; glycolysis; pyruvate from D-glyceraldehyde 3-phosphate: step 3/5.</text>
</comment>
<dbReference type="PATRIC" id="fig|1423815.3.peg.556"/>
<dbReference type="PANTHER" id="PTHR11931">
    <property type="entry name" value="PHOSPHOGLYCERATE MUTASE"/>
    <property type="match status" value="1"/>
</dbReference>
<dbReference type="Pfam" id="PF00300">
    <property type="entry name" value="His_Phos_1"/>
    <property type="match status" value="1"/>
</dbReference>
<keyword evidence="4" id="KW-0312">Gluconeogenesis</keyword>
<evidence type="ECO:0000313" key="10">
    <source>
        <dbReference type="Proteomes" id="UP000051647"/>
    </source>
</evidence>
<dbReference type="PROSITE" id="PS00175">
    <property type="entry name" value="PG_MUTASE"/>
    <property type="match status" value="1"/>
</dbReference>
<feature type="binding site" evidence="4 6">
    <location>
        <begin position="114"/>
        <end position="115"/>
    </location>
    <ligand>
        <name>substrate</name>
    </ligand>
</feature>
<evidence type="ECO:0000256" key="5">
    <source>
        <dbReference type="PIRSR" id="PIRSR613078-1"/>
    </source>
</evidence>
<comment type="function">
    <text evidence="4 8">Catalyzes the interconversion of 2-phosphoglycerate and 3-phosphoglycerate.</text>
</comment>
<evidence type="ECO:0000256" key="1">
    <source>
        <dbReference type="ARBA" id="ARBA00006717"/>
    </source>
</evidence>
<protein>
    <recommendedName>
        <fullName evidence="4 8">2,3-bisphosphoglycerate-dependent phosphoglycerate mutase</fullName>
        <shortName evidence="4">BPG-dependent PGAM</shortName>
        <shortName evidence="4">PGAM</shortName>
        <shortName evidence="4">Phosphoglyceromutase</shortName>
        <shortName evidence="4">dPGM</shortName>
        <ecNumber evidence="4 8">5.4.2.11</ecNumber>
    </recommendedName>
</protein>
<dbReference type="SMART" id="SM00855">
    <property type="entry name" value="PGAM"/>
    <property type="match status" value="1"/>
</dbReference>
<evidence type="ECO:0000256" key="8">
    <source>
        <dbReference type="RuleBase" id="RU004512"/>
    </source>
</evidence>
<comment type="caution">
    <text evidence="9">The sequence shown here is derived from an EMBL/GenBank/DDBJ whole genome shotgun (WGS) entry which is preliminary data.</text>
</comment>
<dbReference type="NCBIfam" id="TIGR01258">
    <property type="entry name" value="pgm_1"/>
    <property type="match status" value="1"/>
</dbReference>
<feature type="active site" description="Proton donor/acceptor" evidence="4 5">
    <location>
        <position position="87"/>
    </location>
</feature>
<feature type="site" description="Transition state stabilizer" evidence="4 7">
    <location>
        <position position="178"/>
    </location>
</feature>
<comment type="catalytic activity">
    <reaction evidence="4 8">
        <text>(2R)-2-phosphoglycerate = (2R)-3-phosphoglycerate</text>
        <dbReference type="Rhea" id="RHEA:15901"/>
        <dbReference type="ChEBI" id="CHEBI:58272"/>
        <dbReference type="ChEBI" id="CHEBI:58289"/>
        <dbReference type="EC" id="5.4.2.11"/>
    </reaction>
</comment>
<dbReference type="InterPro" id="IPR001345">
    <property type="entry name" value="PG/BPGM_mutase_AS"/>
</dbReference>
<accession>A0A0R1SKK8</accession>
<dbReference type="InterPro" id="IPR029033">
    <property type="entry name" value="His_PPase_superfam"/>
</dbReference>
<dbReference type="SUPFAM" id="SSF53254">
    <property type="entry name" value="Phosphoglycerate mutase-like"/>
    <property type="match status" value="1"/>
</dbReference>
<dbReference type="AlphaFoldDB" id="A0A0R1SKK8"/>
<comment type="caution">
    <text evidence="4">Lacks conserved residue(s) required for the propagation of feature annotation.</text>
</comment>
<dbReference type="GO" id="GO:0006094">
    <property type="term" value="P:gluconeogenesis"/>
    <property type="evidence" value="ECO:0007669"/>
    <property type="project" value="UniProtKB-UniRule"/>
</dbReference>
<keyword evidence="10" id="KW-1185">Reference proteome</keyword>
<keyword evidence="2 4" id="KW-0324">Glycolysis</keyword>
<dbReference type="Proteomes" id="UP000051647">
    <property type="component" value="Unassembled WGS sequence"/>
</dbReference>
<keyword evidence="3 4" id="KW-0413">Isomerase</keyword>
<evidence type="ECO:0000256" key="4">
    <source>
        <dbReference type="HAMAP-Rule" id="MF_01039"/>
    </source>
</evidence>
<feature type="binding site" evidence="4 6">
    <location>
        <begin position="21"/>
        <end position="22"/>
    </location>
    <ligand>
        <name>substrate</name>
    </ligand>
</feature>
<dbReference type="InterPro" id="IPR005952">
    <property type="entry name" value="Phosphogly_mut1"/>
</dbReference>
<dbReference type="GO" id="GO:0004619">
    <property type="term" value="F:phosphoglycerate mutase activity"/>
    <property type="evidence" value="ECO:0007669"/>
    <property type="project" value="UniProtKB-UniRule"/>
</dbReference>
<feature type="binding site" evidence="4 6">
    <location>
        <begin position="87"/>
        <end position="90"/>
    </location>
    <ligand>
        <name>substrate</name>
    </ligand>
</feature>
<organism evidence="9 10">
    <name type="scientific">Companilactobacillus versmoldensis DSM 14857 = KCTC 3814</name>
    <dbReference type="NCBI Taxonomy" id="1423815"/>
    <lineage>
        <taxon>Bacteria</taxon>
        <taxon>Bacillati</taxon>
        <taxon>Bacillota</taxon>
        <taxon>Bacilli</taxon>
        <taxon>Lactobacillales</taxon>
        <taxon>Lactobacillaceae</taxon>
        <taxon>Companilactobacillus</taxon>
    </lineage>
</organism>
<dbReference type="STRING" id="1423815.FC27_GL000549"/>
<dbReference type="UniPathway" id="UPA00109">
    <property type="reaction ID" value="UER00186"/>
</dbReference>